<evidence type="ECO:0000313" key="2">
    <source>
        <dbReference type="Proteomes" id="UP001480082"/>
    </source>
</evidence>
<keyword evidence="2" id="KW-1185">Reference proteome</keyword>
<comment type="caution">
    <text evidence="1">The sequence shown here is derived from an EMBL/GenBank/DDBJ whole genome shotgun (WGS) entry which is preliminary data.</text>
</comment>
<organism evidence="1 2">
    <name type="scientific">Mesorhizobium australicum</name>
    <dbReference type="NCBI Taxonomy" id="536018"/>
    <lineage>
        <taxon>Bacteria</taxon>
        <taxon>Pseudomonadati</taxon>
        <taxon>Pseudomonadota</taxon>
        <taxon>Alphaproteobacteria</taxon>
        <taxon>Hyphomicrobiales</taxon>
        <taxon>Phyllobacteriaceae</taxon>
        <taxon>Mesorhizobium</taxon>
    </lineage>
</organism>
<protein>
    <submittedName>
        <fullName evidence="1">Uncharacterized protein</fullName>
    </submittedName>
</protein>
<accession>A0ACC6SWP5</accession>
<gene>
    <name evidence="1" type="ORF">NKI81_09345</name>
</gene>
<reference evidence="1 2" key="1">
    <citation type="journal article" date="2024" name="Proc. Natl. Acad. Sci. U.S.A.">
        <title>The evolutionary genomics of adaptation to stress in wild rhizobium bacteria.</title>
        <authorList>
            <person name="Kehlet-Delgado H."/>
            <person name="Montoya A.P."/>
            <person name="Jensen K.T."/>
            <person name="Wendlandt C.E."/>
            <person name="Dexheimer C."/>
            <person name="Roberts M."/>
            <person name="Torres Martinez L."/>
            <person name="Friesen M.L."/>
            <person name="Griffitts J.S."/>
            <person name="Porter S.S."/>
        </authorList>
    </citation>
    <scope>NUCLEOTIDE SEQUENCE [LARGE SCALE GENOMIC DNA]</scope>
    <source>
        <strain evidence="1 2">M0468</strain>
    </source>
</reference>
<evidence type="ECO:0000313" key="1">
    <source>
        <dbReference type="EMBL" id="MER9284158.1"/>
    </source>
</evidence>
<dbReference type="Proteomes" id="UP001480082">
    <property type="component" value="Unassembled WGS sequence"/>
</dbReference>
<proteinExistence type="predicted"/>
<sequence>MSDDGAVYAVDMDFVYACRRAAGILKSKGSREARIKETADLVTILLSQERLIDIGERRYLAELLYGELDRPHARPGLTAEQKRERWDRAWMVRQYQQEQTAQGKKIGVVQAVQDLADKGRLPHDDVEAMINFMGRSRQPKS</sequence>
<dbReference type="EMBL" id="JAMYRI010000004">
    <property type="protein sequence ID" value="MER9284158.1"/>
    <property type="molecule type" value="Genomic_DNA"/>
</dbReference>
<name>A0ACC6SWP5_9HYPH</name>